<feature type="region of interest" description="Disordered" evidence="8">
    <location>
        <begin position="474"/>
        <end position="525"/>
    </location>
</feature>
<feature type="region of interest" description="Disordered" evidence="8">
    <location>
        <begin position="200"/>
        <end position="248"/>
    </location>
</feature>
<dbReference type="GO" id="GO:0032991">
    <property type="term" value="C:protein-containing complex"/>
    <property type="evidence" value="ECO:0007669"/>
    <property type="project" value="UniProtKB-ARBA"/>
</dbReference>
<dbReference type="InterPro" id="IPR017441">
    <property type="entry name" value="Protein_kinase_ATP_BS"/>
</dbReference>
<dbReference type="Gene3D" id="1.25.40.430">
    <property type="match status" value="1"/>
</dbReference>
<dbReference type="InterPro" id="IPR008271">
    <property type="entry name" value="Ser/Thr_kinase_AS"/>
</dbReference>
<dbReference type="SMART" id="SM00777">
    <property type="entry name" value="Mad3_BUB1_I"/>
    <property type="match status" value="1"/>
</dbReference>
<feature type="compositionally biased region" description="Basic and acidic residues" evidence="8">
    <location>
        <begin position="360"/>
        <end position="379"/>
    </location>
</feature>
<keyword evidence="5 7" id="KW-0067">ATP-binding</keyword>
<feature type="region of interest" description="Disordered" evidence="8">
    <location>
        <begin position="1013"/>
        <end position="1035"/>
    </location>
</feature>
<evidence type="ECO:0008006" key="13">
    <source>
        <dbReference type="Google" id="ProtNLM"/>
    </source>
</evidence>
<feature type="domain" description="Protein kinase" evidence="9">
    <location>
        <begin position="866"/>
        <end position="1206"/>
    </location>
</feature>
<dbReference type="Gene3D" id="1.10.510.10">
    <property type="entry name" value="Transferase(Phosphotransferase) domain 1"/>
    <property type="match status" value="1"/>
</dbReference>
<keyword evidence="3 7" id="KW-0547">Nucleotide-binding</keyword>
<feature type="binding site" evidence="7">
    <location>
        <position position="895"/>
    </location>
    <ligand>
        <name>ATP</name>
        <dbReference type="ChEBI" id="CHEBI:30616"/>
    </ligand>
</feature>
<evidence type="ECO:0000256" key="7">
    <source>
        <dbReference type="PROSITE-ProRule" id="PRU10141"/>
    </source>
</evidence>
<feature type="compositionally biased region" description="Acidic residues" evidence="8">
    <location>
        <begin position="1015"/>
        <end position="1035"/>
    </location>
</feature>
<keyword evidence="12" id="KW-1185">Reference proteome</keyword>
<gene>
    <name evidence="11" type="ORF">TrVE_jg13358</name>
</gene>
<feature type="domain" description="BUB1 N-terminal" evidence="10">
    <location>
        <begin position="52"/>
        <end position="214"/>
    </location>
</feature>
<dbReference type="InterPro" id="IPR000719">
    <property type="entry name" value="Prot_kinase_dom"/>
</dbReference>
<dbReference type="GO" id="GO:0000776">
    <property type="term" value="C:kinetochore"/>
    <property type="evidence" value="ECO:0007669"/>
    <property type="project" value="UniProtKB-KW"/>
</dbReference>
<dbReference type="InterPro" id="IPR011009">
    <property type="entry name" value="Kinase-like_dom_sf"/>
</dbReference>
<evidence type="ECO:0000256" key="4">
    <source>
        <dbReference type="ARBA" id="ARBA00022838"/>
    </source>
</evidence>
<feature type="compositionally biased region" description="Polar residues" evidence="8">
    <location>
        <begin position="237"/>
        <end position="247"/>
    </location>
</feature>
<dbReference type="PROSITE" id="PS00107">
    <property type="entry name" value="PROTEIN_KINASE_ATP"/>
    <property type="match status" value="1"/>
</dbReference>
<dbReference type="AlphaFoldDB" id="A0A9W7CFH3"/>
<keyword evidence="4" id="KW-0995">Kinetochore</keyword>
<dbReference type="GO" id="GO:0004672">
    <property type="term" value="F:protein kinase activity"/>
    <property type="evidence" value="ECO:0007669"/>
    <property type="project" value="InterPro"/>
</dbReference>
<comment type="caution">
    <text evidence="11">The sequence shown here is derived from an EMBL/GenBank/DDBJ whole genome shotgun (WGS) entry which is preliminary data.</text>
</comment>
<dbReference type="PROSITE" id="PS50011">
    <property type="entry name" value="PROTEIN_KINASE_DOM"/>
    <property type="match status" value="1"/>
</dbReference>
<dbReference type="SMART" id="SM00220">
    <property type="entry name" value="S_TKc"/>
    <property type="match status" value="1"/>
</dbReference>
<comment type="subcellular location">
    <subcellularLocation>
        <location evidence="1">Chromosome</location>
        <location evidence="1">Centromere</location>
        <location evidence="1">Kinetochore</location>
    </subcellularLocation>
</comment>
<dbReference type="GO" id="GO:0051754">
    <property type="term" value="P:meiotic sister chromatid cohesion, centromeric"/>
    <property type="evidence" value="ECO:0007669"/>
    <property type="project" value="TreeGrafter"/>
</dbReference>
<evidence type="ECO:0000259" key="9">
    <source>
        <dbReference type="PROSITE" id="PS50011"/>
    </source>
</evidence>
<dbReference type="GO" id="GO:0005524">
    <property type="term" value="F:ATP binding"/>
    <property type="evidence" value="ECO:0007669"/>
    <property type="project" value="UniProtKB-UniRule"/>
</dbReference>
<dbReference type="Pfam" id="PF08311">
    <property type="entry name" value="Mad3_BUB1_I"/>
    <property type="match status" value="1"/>
</dbReference>
<organism evidence="11 12">
    <name type="scientific">Triparma verrucosa</name>
    <dbReference type="NCBI Taxonomy" id="1606542"/>
    <lineage>
        <taxon>Eukaryota</taxon>
        <taxon>Sar</taxon>
        <taxon>Stramenopiles</taxon>
        <taxon>Ochrophyta</taxon>
        <taxon>Bolidophyceae</taxon>
        <taxon>Parmales</taxon>
        <taxon>Triparmaceae</taxon>
        <taxon>Triparma</taxon>
    </lineage>
</organism>
<feature type="compositionally biased region" description="Basic and acidic residues" evidence="8">
    <location>
        <begin position="281"/>
        <end position="296"/>
    </location>
</feature>
<dbReference type="GO" id="GO:0007094">
    <property type="term" value="P:mitotic spindle assembly checkpoint signaling"/>
    <property type="evidence" value="ECO:0007669"/>
    <property type="project" value="InterPro"/>
</dbReference>
<feature type="compositionally biased region" description="Low complexity" evidence="8">
    <location>
        <begin position="313"/>
        <end position="328"/>
    </location>
</feature>
<dbReference type="SUPFAM" id="SSF56112">
    <property type="entry name" value="Protein kinase-like (PK-like)"/>
    <property type="match status" value="1"/>
</dbReference>
<evidence type="ECO:0000259" key="10">
    <source>
        <dbReference type="PROSITE" id="PS51489"/>
    </source>
</evidence>
<evidence type="ECO:0000256" key="8">
    <source>
        <dbReference type="SAM" id="MobiDB-lite"/>
    </source>
</evidence>
<keyword evidence="6" id="KW-0137">Centromere</keyword>
<proteinExistence type="predicted"/>
<name>A0A9W7CFH3_9STRA</name>
<evidence type="ECO:0000256" key="1">
    <source>
        <dbReference type="ARBA" id="ARBA00004629"/>
    </source>
</evidence>
<dbReference type="PROSITE" id="PS00108">
    <property type="entry name" value="PROTEIN_KINASE_ST"/>
    <property type="match status" value="1"/>
</dbReference>
<feature type="compositionally biased region" description="Basic and acidic residues" evidence="8">
    <location>
        <begin position="482"/>
        <end position="504"/>
    </location>
</feature>
<dbReference type="PROSITE" id="PS51489">
    <property type="entry name" value="BUB1_N"/>
    <property type="match status" value="1"/>
</dbReference>
<evidence type="ECO:0000256" key="5">
    <source>
        <dbReference type="ARBA" id="ARBA00022840"/>
    </source>
</evidence>
<dbReference type="Proteomes" id="UP001165160">
    <property type="component" value="Unassembled WGS sequence"/>
</dbReference>
<reference evidence="12" key="1">
    <citation type="journal article" date="2023" name="Commun. Biol.">
        <title>Genome analysis of Parmales, the sister group of diatoms, reveals the evolutionary specialization of diatoms from phago-mixotrophs to photoautotrophs.</title>
        <authorList>
            <person name="Ban H."/>
            <person name="Sato S."/>
            <person name="Yoshikawa S."/>
            <person name="Yamada K."/>
            <person name="Nakamura Y."/>
            <person name="Ichinomiya M."/>
            <person name="Sato N."/>
            <person name="Blanc-Mathieu R."/>
            <person name="Endo H."/>
            <person name="Kuwata A."/>
            <person name="Ogata H."/>
        </authorList>
    </citation>
    <scope>NUCLEOTIDE SEQUENCE [LARGE SCALE GENOMIC DNA]</scope>
    <source>
        <strain evidence="12">NIES 3699</strain>
    </source>
</reference>
<feature type="compositionally biased region" description="Polar residues" evidence="8">
    <location>
        <begin position="209"/>
        <end position="218"/>
    </location>
</feature>
<evidence type="ECO:0000256" key="6">
    <source>
        <dbReference type="ARBA" id="ARBA00023328"/>
    </source>
</evidence>
<dbReference type="Pfam" id="PF00069">
    <property type="entry name" value="Pkinase"/>
    <property type="match status" value="1"/>
</dbReference>
<evidence type="ECO:0000256" key="3">
    <source>
        <dbReference type="ARBA" id="ARBA00022741"/>
    </source>
</evidence>
<dbReference type="InterPro" id="IPR013212">
    <property type="entry name" value="Mad3/Bub1_I"/>
</dbReference>
<evidence type="ECO:0000256" key="2">
    <source>
        <dbReference type="ARBA" id="ARBA00022454"/>
    </source>
</evidence>
<feature type="region of interest" description="Disordered" evidence="8">
    <location>
        <begin position="559"/>
        <end position="591"/>
    </location>
</feature>
<feature type="compositionally biased region" description="Polar residues" evidence="8">
    <location>
        <begin position="509"/>
        <end position="524"/>
    </location>
</feature>
<feature type="region of interest" description="Disordered" evidence="8">
    <location>
        <begin position="696"/>
        <end position="734"/>
    </location>
</feature>
<keyword evidence="2" id="KW-0158">Chromosome</keyword>
<dbReference type="PANTHER" id="PTHR14030:SF4">
    <property type="entry name" value="BUB1 KINASE, ISOFORM A-RELATED"/>
    <property type="match status" value="1"/>
</dbReference>
<feature type="region of interest" description="Disordered" evidence="8">
    <location>
        <begin position="281"/>
        <end position="379"/>
    </location>
</feature>
<evidence type="ECO:0000313" key="12">
    <source>
        <dbReference type="Proteomes" id="UP001165160"/>
    </source>
</evidence>
<dbReference type="InterPro" id="IPR015661">
    <property type="entry name" value="Bub1/Mad3"/>
</dbReference>
<evidence type="ECO:0000313" key="11">
    <source>
        <dbReference type="EMBL" id="GMI04813.1"/>
    </source>
</evidence>
<feature type="region of interest" description="Disordered" evidence="8">
    <location>
        <begin position="670"/>
        <end position="689"/>
    </location>
</feature>
<protein>
    <recommendedName>
        <fullName evidence="13">Protein kinase domain-containing protein</fullName>
    </recommendedName>
</protein>
<accession>A0A9W7CFH3</accession>
<dbReference type="PANTHER" id="PTHR14030">
    <property type="entry name" value="MITOTIC CHECKPOINT SERINE/THREONINE-PROTEIN KINASE BUB1"/>
    <property type="match status" value="1"/>
</dbReference>
<dbReference type="EMBL" id="BRXX01000322">
    <property type="protein sequence ID" value="GMI04813.1"/>
    <property type="molecule type" value="Genomic_DNA"/>
</dbReference>
<sequence length="1206" mass="133034">MISVDPTWETCKENAAPLARGRNVAQLNAALEKGLSKPTARSSEVEAKIKFYESALKASASALDPIVPFLTYLNYLSQNCPNDTRLTFLLLERTTRQFLNCEQYLNDVRYVRIAITYADKTTCPKDVFKFLAKKQVGRVTSLFWIAWAYVCEKAGDFKMGDKIFKKATEVGAEPKKMLEQRYSQFRRRMAREFLRIAEEEEDGVAQEQAPPSRSGLSTLKSRGRNGSGGLGLAGRSTNTAAGHTNPNGLEPTFDIYVEETSVVDDGFGFLDESFVEDKRELVKEDEGRKENLRKAEAWNGGGLARVNHDDFTPSSSSRSRSSRAAAPVAEPPSEPAFSVFCDTSLAPPPAPKATATTARSLRERLDEEKPQEERLAKDPLRYLEDSEKVKKDAKQTKRVAAKVDSLQGLMGRGKVETKKEEETKKKGGFGFLKRLVGKDDDNVERCFEESRKNFKFAPDSACFNLKSDMDESVDMNDASVDSSKDDVSMTSRSVEEKDEDKSAEEFDSVTPTISGRTPNRNLFASDQKGMESEVKRKAHRKSISGPIFFNELTLKPGAETSGSSFHSHNKSSVSAISEKSGGGGEEEEEDQTINTKLAMADLGLMFGSPSVSMLATEKPLIGDETANLNVFTDLMEEVGGGGGGGKKALGVSSSVKLTNADILRQNQIQEQEQGEQELPPPSPGAGLGFSIFEEESASTNPNDITGFSDAPSIKQGETPAGFFKKGGDVDLSRITDPQPFQIFQEEEEEKEAKPFEIFTDSDAQGKVEAAKPFEIFTDDAPVEEEEAKPFEIFTDDAEPTVNNSPSSTNADETGDGAVIEWDSLYASQLNSSVAQALKLKGSEDKRNASVPQIRVNSSITFMRRNYSVKMELGRGVWGVVFLVEDKKSGENLALKVQKGGVGSLAWEFLLSSKMMKRGFGQEGEFMMAKNLQVFSDGAAMLMCTPNVREKFLGVTVLTVANTFLFKNEPVPELMTMYYVSKVLRVVEEMHDIGGVLHCDIKADNFILAPGRIEWGEGEEGGEEEEEEEDDDEDADEEIECADVKLIDFGRAIDLEAAEKNSPIMGFFGDGCAAEDMEPPAMMEERPWKEDIDTYGVVSIAHVLLFGSHLAVSKDVKGRWRQTKSIRRYWEKDIWSDFFDTLLNSGGDGEEGGGGGKGEDDECVGIGFGSGIEDLRRIRKRFEGFMRGKKRELRAMLNHQNNLISNA</sequence>
<feature type="compositionally biased region" description="Low complexity" evidence="8">
    <location>
        <begin position="561"/>
        <end position="574"/>
    </location>
</feature>